<dbReference type="AlphaFoldDB" id="A0A5P2ANB6"/>
<evidence type="ECO:0008006" key="3">
    <source>
        <dbReference type="Google" id="ProtNLM"/>
    </source>
</evidence>
<accession>A0A5P2ANB6</accession>
<organism evidence="1 2">
    <name type="scientific">Streptomyces venezuelae</name>
    <dbReference type="NCBI Taxonomy" id="54571"/>
    <lineage>
        <taxon>Bacteria</taxon>
        <taxon>Bacillati</taxon>
        <taxon>Actinomycetota</taxon>
        <taxon>Actinomycetes</taxon>
        <taxon>Kitasatosporales</taxon>
        <taxon>Streptomycetaceae</taxon>
        <taxon>Streptomyces</taxon>
    </lineage>
</organism>
<dbReference type="Proteomes" id="UP000324106">
    <property type="component" value="Chromosome"/>
</dbReference>
<protein>
    <recommendedName>
        <fullName evidence="3">AMP-dependent synthetase/ligase domain-containing protein</fullName>
    </recommendedName>
</protein>
<dbReference type="EMBL" id="CP029194">
    <property type="protein sequence ID" value="QES19068.1"/>
    <property type="molecule type" value="Genomic_DNA"/>
</dbReference>
<sequence>MTRIGRLDPERIRAETARLATLGGAPQGGGESGPDQVAAVTRALAAGAGGQVVASGGTTGRIKLTTIAPDQGIPRLVRSWRPLGPGDVLLNLFRPGRLWGAHYFYNTLATHCRASVLPMGPVSRRELTEWATVFEVSGVNALAGAPSVLADFADVVRETGITLPVSKVVWAGEPLTEARRRAVELAFPGARTWGNYGSIETYVIATSGPDCAPGLVHLLPDQELEYDTEHTWLSRTGDGWPAPAMRYRLGDRIDAASACPCGGADAFRVLGRTDDRLKFYNTMVRLGDLLEVVRGVPGVADAQLLLVPDPSAASALGGVVIRWTAHESGAAGPAPTGSDRVRAELLRRVYALEVIAAQHPDSVAVEWTDLLDRNARTGKVIPYLWQRTPTQATR</sequence>
<evidence type="ECO:0000313" key="2">
    <source>
        <dbReference type="Proteomes" id="UP000324106"/>
    </source>
</evidence>
<evidence type="ECO:0000313" key="1">
    <source>
        <dbReference type="EMBL" id="QES19068.1"/>
    </source>
</evidence>
<proteinExistence type="predicted"/>
<name>A0A5P2ANB6_STRVZ</name>
<dbReference type="InterPro" id="IPR042099">
    <property type="entry name" value="ANL_N_sf"/>
</dbReference>
<dbReference type="RefSeq" id="WP_150264873.1">
    <property type="nucleotide sequence ID" value="NZ_CP029194.1"/>
</dbReference>
<dbReference type="Gene3D" id="3.40.50.12780">
    <property type="entry name" value="N-terminal domain of ligase-like"/>
    <property type="match status" value="1"/>
</dbReference>
<gene>
    <name evidence="1" type="ORF">DEJ46_08190</name>
</gene>
<dbReference type="OrthoDB" id="580775at2"/>
<reference evidence="1 2" key="1">
    <citation type="submission" date="2018-05" db="EMBL/GenBank/DDBJ databases">
        <title>Streptomyces venezuelae.</title>
        <authorList>
            <person name="Kim W."/>
            <person name="Lee N."/>
            <person name="Cho B.-K."/>
        </authorList>
    </citation>
    <scope>NUCLEOTIDE SEQUENCE [LARGE SCALE GENOMIC DNA]</scope>
    <source>
        <strain evidence="1 2">ATCC 15068</strain>
    </source>
</reference>
<dbReference type="SUPFAM" id="SSF56801">
    <property type="entry name" value="Acetyl-CoA synthetase-like"/>
    <property type="match status" value="1"/>
</dbReference>